<evidence type="ECO:0000256" key="7">
    <source>
        <dbReference type="ARBA" id="ARBA00023288"/>
    </source>
</evidence>
<keyword evidence="4 8" id="KW-0732">Signal</keyword>
<organism evidence="9 10">
    <name type="scientific">Arthrobacter alpinus</name>
    <dbReference type="NCBI Taxonomy" id="656366"/>
    <lineage>
        <taxon>Bacteria</taxon>
        <taxon>Bacillati</taxon>
        <taxon>Actinomycetota</taxon>
        <taxon>Actinomycetes</taxon>
        <taxon>Micrococcales</taxon>
        <taxon>Micrococcaceae</taxon>
        <taxon>Arthrobacter</taxon>
    </lineage>
</organism>
<proteinExistence type="inferred from homology"/>
<dbReference type="InterPro" id="IPR050490">
    <property type="entry name" value="Bact_solute-bd_prot1"/>
</dbReference>
<dbReference type="Gene3D" id="3.40.190.10">
    <property type="entry name" value="Periplasmic binding protein-like II"/>
    <property type="match status" value="2"/>
</dbReference>
<evidence type="ECO:0000256" key="8">
    <source>
        <dbReference type="SAM" id="SignalP"/>
    </source>
</evidence>
<dbReference type="InterPro" id="IPR006311">
    <property type="entry name" value="TAT_signal"/>
</dbReference>
<dbReference type="PANTHER" id="PTHR43649:SF33">
    <property type="entry name" value="POLYGALACTURONAN_RHAMNOGALACTURONAN-BINDING PROTEIN YTCQ"/>
    <property type="match status" value="1"/>
</dbReference>
<keyword evidence="5" id="KW-0472">Membrane</keyword>
<keyword evidence="6" id="KW-0564">Palmitate</keyword>
<sequence>MSPSAITRRKLLAVAGVAAAALALPACSNAKPGAVTTIRLQQGKPEVVDYFNGLIKDFETKNPDIRVVQDFNGGNWVPGLIRDDPADVVSNAYSVTAADFAKKGIFADLSDLPAASMADPKALELINSFGQYQGSELSALPFSLAAAGVIYNMDLFAKHNVDVPTTWNEFRTACQTFLAAGITPIYGTFKDSWTLGQPYGYVSGGAVDLADFFSRMPMTAADLKNNPEVSFSSDFKVATERFEEVLGFMQKDAGSRAYTDGNAAFAKGGSAMYMQGPWALSELTIINPAIKVGTFPLPMSEDPSETQAQVTLDMTFSIARSTPRMDAAKRFVSYLMDPAVVNAYNNKFSAFSPLKGAAKTTNEQVAGLQPFITDGRYYLNVTNYFPPAITLNNYFQTLALNNNADAFLTTLDDSWHRVAARNA</sequence>
<dbReference type="InterPro" id="IPR006061">
    <property type="entry name" value="SBP_1_CS"/>
</dbReference>
<protein>
    <submittedName>
        <fullName evidence="9">Carbohydrate ABC transporter substrate-binding protein, CUT1 family</fullName>
    </submittedName>
</protein>
<evidence type="ECO:0000256" key="3">
    <source>
        <dbReference type="ARBA" id="ARBA00022475"/>
    </source>
</evidence>
<gene>
    <name evidence="9" type="ORF">SAMN04489740_1915</name>
</gene>
<dbReference type="PANTHER" id="PTHR43649">
    <property type="entry name" value="ARABINOSE-BINDING PROTEIN-RELATED"/>
    <property type="match status" value="1"/>
</dbReference>
<keyword evidence="7" id="KW-0449">Lipoprotein</keyword>
<dbReference type="Proteomes" id="UP000182725">
    <property type="component" value="Unassembled WGS sequence"/>
</dbReference>
<dbReference type="EMBL" id="FNTV01000001">
    <property type="protein sequence ID" value="SEE61162.1"/>
    <property type="molecule type" value="Genomic_DNA"/>
</dbReference>
<dbReference type="PROSITE" id="PS01037">
    <property type="entry name" value="SBP_BACTERIAL_1"/>
    <property type="match status" value="1"/>
</dbReference>
<dbReference type="InterPro" id="IPR006059">
    <property type="entry name" value="SBP"/>
</dbReference>
<evidence type="ECO:0000256" key="1">
    <source>
        <dbReference type="ARBA" id="ARBA00008520"/>
    </source>
</evidence>
<evidence type="ECO:0000256" key="2">
    <source>
        <dbReference type="ARBA" id="ARBA00022448"/>
    </source>
</evidence>
<evidence type="ECO:0000313" key="9">
    <source>
        <dbReference type="EMBL" id="SEE61162.1"/>
    </source>
</evidence>
<reference evidence="9 10" key="1">
    <citation type="submission" date="2016-10" db="EMBL/GenBank/DDBJ databases">
        <authorList>
            <person name="de Groot N.N."/>
        </authorList>
    </citation>
    <scope>NUCLEOTIDE SEQUENCE [LARGE SCALE GENOMIC DNA]</scope>
    <source>
        <strain evidence="9 10">DSM 22274</strain>
    </source>
</reference>
<dbReference type="RefSeq" id="WP_074711451.1">
    <property type="nucleotide sequence ID" value="NZ_FNTV01000001.1"/>
</dbReference>
<evidence type="ECO:0000256" key="5">
    <source>
        <dbReference type="ARBA" id="ARBA00023136"/>
    </source>
</evidence>
<dbReference type="AlphaFoldDB" id="A0A1H5K8M3"/>
<evidence type="ECO:0000256" key="6">
    <source>
        <dbReference type="ARBA" id="ARBA00023139"/>
    </source>
</evidence>
<evidence type="ECO:0000256" key="4">
    <source>
        <dbReference type="ARBA" id="ARBA00022729"/>
    </source>
</evidence>
<name>A0A1H5K8M3_9MICC</name>
<feature type="signal peptide" evidence="8">
    <location>
        <begin position="1"/>
        <end position="30"/>
    </location>
</feature>
<feature type="chain" id="PRO_5010260159" evidence="8">
    <location>
        <begin position="31"/>
        <end position="423"/>
    </location>
</feature>
<evidence type="ECO:0000313" key="10">
    <source>
        <dbReference type="Proteomes" id="UP000182725"/>
    </source>
</evidence>
<dbReference type="PROSITE" id="PS51318">
    <property type="entry name" value="TAT"/>
    <property type="match status" value="1"/>
</dbReference>
<dbReference type="SUPFAM" id="SSF53850">
    <property type="entry name" value="Periplasmic binding protein-like II"/>
    <property type="match status" value="1"/>
</dbReference>
<dbReference type="Pfam" id="PF01547">
    <property type="entry name" value="SBP_bac_1"/>
    <property type="match status" value="1"/>
</dbReference>
<keyword evidence="3" id="KW-1003">Cell membrane</keyword>
<keyword evidence="2" id="KW-0813">Transport</keyword>
<dbReference type="GO" id="GO:0055085">
    <property type="term" value="P:transmembrane transport"/>
    <property type="evidence" value="ECO:0007669"/>
    <property type="project" value="InterPro"/>
</dbReference>
<comment type="similarity">
    <text evidence="1">Belongs to the bacterial solute-binding protein 1 family.</text>
</comment>
<accession>A0A1H5K8M3</accession>